<evidence type="ECO:0000313" key="2">
    <source>
        <dbReference type="Proteomes" id="UP001159363"/>
    </source>
</evidence>
<keyword evidence="2" id="KW-1185">Reference proteome</keyword>
<evidence type="ECO:0000313" key="1">
    <source>
        <dbReference type="EMBL" id="KAJ8886265.1"/>
    </source>
</evidence>
<sequence>MFKKNLKQDMKRAKEIEEFEVITLDLEKTLLLLTIPTKFVYNWKRHFLCLGRRHRRVIAQEVGSCLKKRHYSASFVGTFMWWPNQEYQYNLDAEGYFLTSTFLHCSFFKSITFLQNDAEFSDVDHALKMQQHTYMPVDYINVMRTCREKTPFVVTLIVTNDFIGCSEMEKNTVNQKVDTTGNKIKWMDICKIMLKKDNTFKMMPRTFYHSLTADEHIIDDIEGFNGVGAFEEHINDKLKR</sequence>
<organism evidence="1 2">
    <name type="scientific">Dryococelus australis</name>
    <dbReference type="NCBI Taxonomy" id="614101"/>
    <lineage>
        <taxon>Eukaryota</taxon>
        <taxon>Metazoa</taxon>
        <taxon>Ecdysozoa</taxon>
        <taxon>Arthropoda</taxon>
        <taxon>Hexapoda</taxon>
        <taxon>Insecta</taxon>
        <taxon>Pterygota</taxon>
        <taxon>Neoptera</taxon>
        <taxon>Polyneoptera</taxon>
        <taxon>Phasmatodea</taxon>
        <taxon>Verophasmatodea</taxon>
        <taxon>Anareolatae</taxon>
        <taxon>Phasmatidae</taxon>
        <taxon>Eurycanthinae</taxon>
        <taxon>Dryococelus</taxon>
    </lineage>
</organism>
<dbReference type="Proteomes" id="UP001159363">
    <property type="component" value="Chromosome X"/>
</dbReference>
<comment type="caution">
    <text evidence="1">The sequence shown here is derived from an EMBL/GenBank/DDBJ whole genome shotgun (WGS) entry which is preliminary data.</text>
</comment>
<protein>
    <submittedName>
        <fullName evidence="1">Uncharacterized protein</fullName>
    </submittedName>
</protein>
<accession>A0ABQ9HPS0</accession>
<proteinExistence type="predicted"/>
<dbReference type="EMBL" id="JARBHB010000004">
    <property type="protein sequence ID" value="KAJ8886265.1"/>
    <property type="molecule type" value="Genomic_DNA"/>
</dbReference>
<gene>
    <name evidence="1" type="ORF">PR048_012474</name>
</gene>
<name>A0ABQ9HPS0_9NEOP</name>
<reference evidence="1 2" key="1">
    <citation type="submission" date="2023-02" db="EMBL/GenBank/DDBJ databases">
        <title>LHISI_Scaffold_Assembly.</title>
        <authorList>
            <person name="Stuart O.P."/>
            <person name="Cleave R."/>
            <person name="Magrath M.J.L."/>
            <person name="Mikheyev A.S."/>
        </authorList>
    </citation>
    <scope>NUCLEOTIDE SEQUENCE [LARGE SCALE GENOMIC DNA]</scope>
    <source>
        <strain evidence="1">Daus_M_001</strain>
        <tissue evidence="1">Leg muscle</tissue>
    </source>
</reference>